<dbReference type="PANTHER" id="PTHR34114">
    <property type="entry name" value="ARABINOGALACTAN PEPTIDE 1"/>
    <property type="match status" value="1"/>
</dbReference>
<evidence type="ECO:0000313" key="14">
    <source>
        <dbReference type="Proteomes" id="UP001153555"/>
    </source>
</evidence>
<dbReference type="GO" id="GO:0012505">
    <property type="term" value="C:endomembrane system"/>
    <property type="evidence" value="ECO:0007669"/>
    <property type="project" value="UniProtKB-SubCell"/>
</dbReference>
<keyword evidence="6 11" id="KW-0472">Membrane</keyword>
<gene>
    <name evidence="13" type="ORF">SHERM_25440</name>
</gene>
<feature type="chain" id="PRO_5040165771" evidence="12">
    <location>
        <begin position="26"/>
        <end position="75"/>
    </location>
</feature>
<feature type="transmembrane region" description="Helical" evidence="11">
    <location>
        <begin position="42"/>
        <end position="59"/>
    </location>
</feature>
<dbReference type="AlphaFoldDB" id="A0A9N7NG19"/>
<dbReference type="InterPro" id="IPR039281">
    <property type="entry name" value="AGP3/12/13/14/21"/>
</dbReference>
<comment type="caution">
    <text evidence="13">The sequence shown here is derived from an EMBL/GenBank/DDBJ whole genome shotgun (WGS) entry which is preliminary data.</text>
</comment>
<evidence type="ECO:0000256" key="2">
    <source>
        <dbReference type="ARBA" id="ARBA00005835"/>
    </source>
</evidence>
<evidence type="ECO:0000256" key="9">
    <source>
        <dbReference type="ARBA" id="ARBA00023288"/>
    </source>
</evidence>
<evidence type="ECO:0000256" key="1">
    <source>
        <dbReference type="ARBA" id="ARBA00004589"/>
    </source>
</evidence>
<accession>A0A9N7NG19</accession>
<evidence type="ECO:0000256" key="6">
    <source>
        <dbReference type="ARBA" id="ARBA00023136"/>
    </source>
</evidence>
<evidence type="ECO:0000256" key="4">
    <source>
        <dbReference type="ARBA" id="ARBA00022729"/>
    </source>
</evidence>
<evidence type="ECO:0000256" key="7">
    <source>
        <dbReference type="ARBA" id="ARBA00023180"/>
    </source>
</evidence>
<keyword evidence="7" id="KW-0325">Glycoprotein</keyword>
<keyword evidence="8" id="KW-0379">Hydroxylation</keyword>
<protein>
    <submittedName>
        <fullName evidence="13">Arabinogalactan peptide 12</fullName>
    </submittedName>
</protein>
<evidence type="ECO:0000256" key="3">
    <source>
        <dbReference type="ARBA" id="ARBA00022622"/>
    </source>
</evidence>
<comment type="subcellular location">
    <subcellularLocation>
        <location evidence="10">Endomembrane system</location>
        <topology evidence="10">Lipid-anchor</topology>
    </subcellularLocation>
    <subcellularLocation>
        <location evidence="1">Membrane</location>
        <topology evidence="1">Lipid-anchor</topology>
        <topology evidence="1">GPI-anchor</topology>
    </subcellularLocation>
</comment>
<keyword evidence="11" id="KW-0812">Transmembrane</keyword>
<evidence type="ECO:0000256" key="12">
    <source>
        <dbReference type="SAM" id="SignalP"/>
    </source>
</evidence>
<keyword evidence="3" id="KW-0336">GPI-anchor</keyword>
<sequence length="75" mass="7914">MESMKMKIFLVAMVVAMMMAAQNVAADVEAPAPGPSADAATFVPAVFASVVAAAFGVNIEEEEEEEEGYAVYVLR</sequence>
<keyword evidence="11" id="KW-1133">Transmembrane helix</keyword>
<evidence type="ECO:0000256" key="10">
    <source>
        <dbReference type="ARBA" id="ARBA00037868"/>
    </source>
</evidence>
<evidence type="ECO:0000313" key="13">
    <source>
        <dbReference type="EMBL" id="CAA0829929.1"/>
    </source>
</evidence>
<dbReference type="GO" id="GO:0098552">
    <property type="term" value="C:side of membrane"/>
    <property type="evidence" value="ECO:0007669"/>
    <property type="project" value="UniProtKB-KW"/>
</dbReference>
<feature type="signal peptide" evidence="12">
    <location>
        <begin position="1"/>
        <end position="25"/>
    </location>
</feature>
<comment type="similarity">
    <text evidence="2">Belongs to the AG-peptide AGP family.</text>
</comment>
<name>A0A9N7NG19_STRHE</name>
<keyword evidence="9" id="KW-0449">Lipoprotein</keyword>
<keyword evidence="4 12" id="KW-0732">Signal</keyword>
<proteinExistence type="inferred from homology"/>
<evidence type="ECO:0000256" key="5">
    <source>
        <dbReference type="ARBA" id="ARBA00022974"/>
    </source>
</evidence>
<evidence type="ECO:0000256" key="8">
    <source>
        <dbReference type="ARBA" id="ARBA00023278"/>
    </source>
</evidence>
<reference evidence="13" key="1">
    <citation type="submission" date="2019-12" db="EMBL/GenBank/DDBJ databases">
        <authorList>
            <person name="Scholes J."/>
        </authorList>
    </citation>
    <scope>NUCLEOTIDE SEQUENCE</scope>
</reference>
<keyword evidence="5" id="KW-0654">Proteoglycan</keyword>
<dbReference type="PANTHER" id="PTHR34114:SF11">
    <property type="entry name" value="ARABINOGALACTAN PROTEIN 13-RELATED"/>
    <property type="match status" value="1"/>
</dbReference>
<organism evidence="13 14">
    <name type="scientific">Striga hermonthica</name>
    <name type="common">Purple witchweed</name>
    <name type="synonym">Buchnera hermonthica</name>
    <dbReference type="NCBI Taxonomy" id="68872"/>
    <lineage>
        <taxon>Eukaryota</taxon>
        <taxon>Viridiplantae</taxon>
        <taxon>Streptophyta</taxon>
        <taxon>Embryophyta</taxon>
        <taxon>Tracheophyta</taxon>
        <taxon>Spermatophyta</taxon>
        <taxon>Magnoliopsida</taxon>
        <taxon>eudicotyledons</taxon>
        <taxon>Gunneridae</taxon>
        <taxon>Pentapetalae</taxon>
        <taxon>asterids</taxon>
        <taxon>lamiids</taxon>
        <taxon>Lamiales</taxon>
        <taxon>Orobanchaceae</taxon>
        <taxon>Buchnereae</taxon>
        <taxon>Striga</taxon>
    </lineage>
</organism>
<dbReference type="Proteomes" id="UP001153555">
    <property type="component" value="Unassembled WGS sequence"/>
</dbReference>
<dbReference type="EMBL" id="CACSLK010027789">
    <property type="protein sequence ID" value="CAA0829929.1"/>
    <property type="molecule type" value="Genomic_DNA"/>
</dbReference>
<keyword evidence="14" id="KW-1185">Reference proteome</keyword>
<evidence type="ECO:0000256" key="11">
    <source>
        <dbReference type="SAM" id="Phobius"/>
    </source>
</evidence>